<protein>
    <submittedName>
        <fullName evidence="1">Esterase family protein</fullName>
    </submittedName>
</protein>
<dbReference type="Pfam" id="PF00756">
    <property type="entry name" value="Esterase"/>
    <property type="match status" value="1"/>
</dbReference>
<accession>A0A3A4KUP2</accession>
<dbReference type="InterPro" id="IPR050583">
    <property type="entry name" value="Mycobacterial_A85_antigen"/>
</dbReference>
<dbReference type="GO" id="GO:0016747">
    <property type="term" value="F:acyltransferase activity, transferring groups other than amino-acyl groups"/>
    <property type="evidence" value="ECO:0007669"/>
    <property type="project" value="TreeGrafter"/>
</dbReference>
<dbReference type="InterPro" id="IPR000801">
    <property type="entry name" value="Esterase-like"/>
</dbReference>
<comment type="caution">
    <text evidence="1">The sequence shown here is derived from an EMBL/GenBank/DDBJ whole genome shotgun (WGS) entry which is preliminary data.</text>
</comment>
<dbReference type="InterPro" id="IPR029058">
    <property type="entry name" value="AB_hydrolase_fold"/>
</dbReference>
<dbReference type="SUPFAM" id="SSF53474">
    <property type="entry name" value="alpha/beta-Hydrolases"/>
    <property type="match status" value="1"/>
</dbReference>
<dbReference type="EMBL" id="QZFU01000016">
    <property type="protein sequence ID" value="RJO77096.1"/>
    <property type="molecule type" value="Genomic_DNA"/>
</dbReference>
<proteinExistence type="predicted"/>
<dbReference type="PANTHER" id="PTHR48098">
    <property type="entry name" value="ENTEROCHELIN ESTERASE-RELATED"/>
    <property type="match status" value="1"/>
</dbReference>
<name>A0A3A4KUP2_9NOCA</name>
<dbReference type="AlphaFoldDB" id="A0A3A4KUP2"/>
<dbReference type="OrthoDB" id="4366784at2"/>
<keyword evidence="2" id="KW-1185">Reference proteome</keyword>
<reference evidence="1 2" key="1">
    <citation type="submission" date="2018-09" db="EMBL/GenBank/DDBJ databases">
        <title>YIM PH21274 draft genome.</title>
        <authorList>
            <person name="Miao C."/>
        </authorList>
    </citation>
    <scope>NUCLEOTIDE SEQUENCE [LARGE SCALE GENOMIC DNA]</scope>
    <source>
        <strain evidence="1 2">YIM PH 21724</strain>
    </source>
</reference>
<dbReference type="Gene3D" id="3.40.50.1820">
    <property type="entry name" value="alpha/beta hydrolase"/>
    <property type="match status" value="1"/>
</dbReference>
<gene>
    <name evidence="1" type="ORF">D5S18_13075</name>
</gene>
<dbReference type="PANTHER" id="PTHR48098:SF1">
    <property type="entry name" value="DIACYLGLYCEROL ACYLTRANSFERASE_MYCOLYLTRANSFERASE AG85A"/>
    <property type="match status" value="1"/>
</dbReference>
<evidence type="ECO:0000313" key="2">
    <source>
        <dbReference type="Proteomes" id="UP000266677"/>
    </source>
</evidence>
<evidence type="ECO:0000313" key="1">
    <source>
        <dbReference type="EMBL" id="RJO77096.1"/>
    </source>
</evidence>
<sequence length="340" mass="37002">MRCGEVRGGIAAIRKSGRWPGRLRRLALGLVCALAVSFGSTALGSVAPAAASFDPAGFDFWVDSAMGPIKSRVFRAADGNTRRVVYALDGLRARNDLSGWEIDTDISRVLPQWNINVVMPVGGEASFYSDWIAPSNTNAQPVTYRWETFLTQDLRNALRDRLGFNPAGNGVFGLSMGGSAALTLAAYHPDQFRYAGSYSGYLNISAPGMREGLRMALLDAGGFNIDAMWGPPWDPKWLRNDPFMFAPLLRDNGTRLWISSGSGRNGPADAVNSAMDAYHLGNAMALETIALANTRAFQARMDSLGPSNAVFDFTPIGVHSWYYWQDEVFKMLPDLSANLG</sequence>
<organism evidence="1 2">
    <name type="scientific">Nocardia panacis</name>
    <dbReference type="NCBI Taxonomy" id="2340916"/>
    <lineage>
        <taxon>Bacteria</taxon>
        <taxon>Bacillati</taxon>
        <taxon>Actinomycetota</taxon>
        <taxon>Actinomycetes</taxon>
        <taxon>Mycobacteriales</taxon>
        <taxon>Nocardiaceae</taxon>
        <taxon>Nocardia</taxon>
    </lineage>
</organism>
<dbReference type="Proteomes" id="UP000266677">
    <property type="component" value="Unassembled WGS sequence"/>
</dbReference>